<evidence type="ECO:0000313" key="1">
    <source>
        <dbReference type="EMBL" id="ACV78889.1"/>
    </source>
</evidence>
<dbReference type="AlphaFoldDB" id="C8X7D6"/>
<gene>
    <name evidence="1" type="ordered locus">Namu_2524</name>
</gene>
<sequence length="93" mass="10601">MDNDPAFVMVSCTTNLRGTYRVHIQDGREPVGSDFDVKCRVHAIGHRDVDAETASSNEPDRAGTWYLITLKQLAWRKNPIWVHEDDGRLDLGY</sequence>
<organism evidence="1 2">
    <name type="scientific">Nakamurella multipartita (strain ATCC 700099 / DSM 44233 / CIP 104796 / JCM 9543 / NBRC 105858 / Y-104)</name>
    <name type="common">Microsphaera multipartita</name>
    <dbReference type="NCBI Taxonomy" id="479431"/>
    <lineage>
        <taxon>Bacteria</taxon>
        <taxon>Bacillati</taxon>
        <taxon>Actinomycetota</taxon>
        <taxon>Actinomycetes</taxon>
        <taxon>Nakamurellales</taxon>
        <taxon>Nakamurellaceae</taxon>
        <taxon>Nakamurella</taxon>
    </lineage>
</organism>
<accession>C8X7D6</accession>
<name>C8X7D6_NAKMY</name>
<dbReference type="RefSeq" id="WP_015747774.1">
    <property type="nucleotide sequence ID" value="NC_013235.1"/>
</dbReference>
<keyword evidence="2" id="KW-1185">Reference proteome</keyword>
<dbReference type="HOGENOM" id="CLU_2396597_0_0_11"/>
<dbReference type="InParanoid" id="C8X7D6"/>
<protein>
    <submittedName>
        <fullName evidence="1">Uncharacterized protein</fullName>
    </submittedName>
</protein>
<proteinExistence type="predicted"/>
<dbReference type="Proteomes" id="UP000002218">
    <property type="component" value="Chromosome"/>
</dbReference>
<dbReference type="KEGG" id="nml:Namu_2524"/>
<reference evidence="1 2" key="2">
    <citation type="journal article" date="2010" name="Stand. Genomic Sci.">
        <title>Complete genome sequence of Nakamurella multipartita type strain (Y-104).</title>
        <authorList>
            <person name="Tice H."/>
            <person name="Mayilraj S."/>
            <person name="Sims D."/>
            <person name="Lapidus A."/>
            <person name="Nolan M."/>
            <person name="Lucas S."/>
            <person name="Glavina Del Rio T."/>
            <person name="Copeland A."/>
            <person name="Cheng J.F."/>
            <person name="Meincke L."/>
            <person name="Bruce D."/>
            <person name="Goodwin L."/>
            <person name="Pitluck S."/>
            <person name="Ivanova N."/>
            <person name="Mavromatis K."/>
            <person name="Ovchinnikova G."/>
            <person name="Pati A."/>
            <person name="Chen A."/>
            <person name="Palaniappan K."/>
            <person name="Land M."/>
            <person name="Hauser L."/>
            <person name="Chang Y.J."/>
            <person name="Jeffries C.D."/>
            <person name="Detter J.C."/>
            <person name="Brettin T."/>
            <person name="Rohde M."/>
            <person name="Goker M."/>
            <person name="Bristow J."/>
            <person name="Eisen J.A."/>
            <person name="Markowitz V."/>
            <person name="Hugenholtz P."/>
            <person name="Kyrpides N.C."/>
            <person name="Klenk H.P."/>
            <person name="Chen F."/>
        </authorList>
    </citation>
    <scope>NUCLEOTIDE SEQUENCE [LARGE SCALE GENOMIC DNA]</scope>
    <source>
        <strain evidence="2">ATCC 700099 / DSM 44233 / CIP 104796 / JCM 9543 / NBRC 105858 / Y-104</strain>
    </source>
</reference>
<reference evidence="2" key="1">
    <citation type="submission" date="2009-09" db="EMBL/GenBank/DDBJ databases">
        <title>The complete genome of Nakamurella multipartita DSM 44233.</title>
        <authorList>
            <consortium name="US DOE Joint Genome Institute (JGI-PGF)"/>
            <person name="Lucas S."/>
            <person name="Copeland A."/>
            <person name="Lapidus A."/>
            <person name="Glavina del Rio T."/>
            <person name="Dalin E."/>
            <person name="Tice H."/>
            <person name="Bruce D."/>
            <person name="Goodwin L."/>
            <person name="Pitluck S."/>
            <person name="Kyrpides N."/>
            <person name="Mavromatis K."/>
            <person name="Ivanova N."/>
            <person name="Ovchinnikova G."/>
            <person name="Sims D."/>
            <person name="Meincke L."/>
            <person name="Brettin T."/>
            <person name="Detter J.C."/>
            <person name="Han C."/>
            <person name="Larimer F."/>
            <person name="Land M."/>
            <person name="Hauser L."/>
            <person name="Markowitz V."/>
            <person name="Cheng J.-F."/>
            <person name="Hugenholtz P."/>
            <person name="Woyke T."/>
            <person name="Wu D."/>
            <person name="Klenk H.-P."/>
            <person name="Eisen J.A."/>
        </authorList>
    </citation>
    <scope>NUCLEOTIDE SEQUENCE [LARGE SCALE GENOMIC DNA]</scope>
    <source>
        <strain evidence="2">ATCC 700099 / DSM 44233 / CIP 104796 / JCM 9543 / NBRC 105858 / Y-104</strain>
    </source>
</reference>
<evidence type="ECO:0000313" key="2">
    <source>
        <dbReference type="Proteomes" id="UP000002218"/>
    </source>
</evidence>
<dbReference type="EMBL" id="CP001737">
    <property type="protein sequence ID" value="ACV78889.1"/>
    <property type="molecule type" value="Genomic_DNA"/>
</dbReference>